<dbReference type="PROSITE" id="PS50208">
    <property type="entry name" value="CASPASE_P20"/>
    <property type="match status" value="1"/>
</dbReference>
<dbReference type="Pfam" id="PF00656">
    <property type="entry name" value="Peptidase_C14"/>
    <property type="match status" value="1"/>
</dbReference>
<protein>
    <submittedName>
        <fullName evidence="5">Caspase family protein</fullName>
    </submittedName>
</protein>
<dbReference type="PROSITE" id="PS51257">
    <property type="entry name" value="PROKAR_LIPOPROTEIN"/>
    <property type="match status" value="1"/>
</dbReference>
<dbReference type="Proteomes" id="UP001239680">
    <property type="component" value="Unassembled WGS sequence"/>
</dbReference>
<evidence type="ECO:0000256" key="3">
    <source>
        <dbReference type="SAM" id="SignalP"/>
    </source>
</evidence>
<evidence type="ECO:0000256" key="2">
    <source>
        <dbReference type="SAM" id="MobiDB-lite"/>
    </source>
</evidence>
<feature type="chain" id="PRO_5045095349" evidence="3">
    <location>
        <begin position="22"/>
        <end position="1125"/>
    </location>
</feature>
<dbReference type="InterPro" id="IPR011600">
    <property type="entry name" value="Pept_C14_caspase"/>
</dbReference>
<dbReference type="EMBL" id="JAVDBT010000008">
    <property type="protein sequence ID" value="MDQ2066621.1"/>
    <property type="molecule type" value="Genomic_DNA"/>
</dbReference>
<dbReference type="SMART" id="SM00115">
    <property type="entry name" value="CASc"/>
    <property type="match status" value="1"/>
</dbReference>
<dbReference type="InterPro" id="IPR001309">
    <property type="entry name" value="Pept_C14_p20"/>
</dbReference>
<comment type="similarity">
    <text evidence="1">Belongs to the peptidase C14A family.</text>
</comment>
<feature type="region of interest" description="Disordered" evidence="2">
    <location>
        <begin position="153"/>
        <end position="178"/>
    </location>
</feature>
<feature type="signal peptide" evidence="3">
    <location>
        <begin position="1"/>
        <end position="21"/>
    </location>
</feature>
<accession>A0ABU0VXY3</accession>
<organism evidence="5 6">
    <name type="scientific">Pseudogemmobacter lacusdianii</name>
    <dbReference type="NCBI Taxonomy" id="3069608"/>
    <lineage>
        <taxon>Bacteria</taxon>
        <taxon>Pseudomonadati</taxon>
        <taxon>Pseudomonadota</taxon>
        <taxon>Alphaproteobacteria</taxon>
        <taxon>Rhodobacterales</taxon>
        <taxon>Paracoccaceae</taxon>
        <taxon>Pseudogemmobacter</taxon>
    </lineage>
</organism>
<dbReference type="InterPro" id="IPR052039">
    <property type="entry name" value="Caspase-related_regulators"/>
</dbReference>
<comment type="caution">
    <text evidence="5">The sequence shown here is derived from an EMBL/GenBank/DDBJ whole genome shotgun (WGS) entry which is preliminary data.</text>
</comment>
<dbReference type="InterPro" id="IPR015917">
    <property type="entry name" value="Pept_C14A"/>
</dbReference>
<gene>
    <name evidence="5" type="ORF">Q9295_09560</name>
</gene>
<dbReference type="InterPro" id="IPR019734">
    <property type="entry name" value="TPR_rpt"/>
</dbReference>
<dbReference type="SUPFAM" id="SSF48452">
    <property type="entry name" value="TPR-like"/>
    <property type="match status" value="4"/>
</dbReference>
<dbReference type="RefSeq" id="WP_306680329.1">
    <property type="nucleotide sequence ID" value="NZ_JAVDBT010000008.1"/>
</dbReference>
<dbReference type="InterPro" id="IPR011990">
    <property type="entry name" value="TPR-like_helical_dom_sf"/>
</dbReference>
<reference evidence="5 6" key="1">
    <citation type="submission" date="2023-08" db="EMBL/GenBank/DDBJ databases">
        <title>Characterization of two Paracoccaceae strains isolated from Phycosphere and proposal of Xinfangfangia lacusdiani sp. nov.</title>
        <authorList>
            <person name="Deng Y."/>
            <person name="Zhang Y.Q."/>
        </authorList>
    </citation>
    <scope>NUCLEOTIDE SEQUENCE [LARGE SCALE GENOMIC DNA]</scope>
    <source>
        <strain evidence="5 6">CPCC 101601</strain>
    </source>
</reference>
<keyword evidence="6" id="KW-1185">Reference proteome</keyword>
<dbReference type="Gene3D" id="1.25.40.10">
    <property type="entry name" value="Tetratricopeptide repeat domain"/>
    <property type="match status" value="4"/>
</dbReference>
<sequence length="1125" mass="121707">MLRRVLWALCLLFSCATAAIAERRVALVFATEDYKALRKLDNPVNDARAMESLLEDLGFEVWLEADRDLKRMRRALEDFKTDAAGADVALVFYAGHGVALQGVNYLLPTDADAASSQALAESALPLEEITQALHEIAPMAIVLLDACRDDPFAQGASGSTDGRGAVPLAGDPPDLPPPSPGLGRIGRSDGVLFAFAAAPGQTASDGAGANSPFTAALMRHLGTKGVELKSALTLVQQDVYDRSRGQQLPYIESGLAELVFIAEQGDLPERDQLLLAMAGVTDALRLEVEAVAAAHNMPLAPLYAALISADLGRQSSEERQRLLLEAAAAYLEFQQGLARYASSDPRVAELRTQAEEQLALGAVEAARALNTEAAAIDAEAGAAMAQDIAQTQKKLAERRISEATSHVLNAKAARTELRYDLAISDLTKAAELFAAVEVDLPDRETRFDYADVLRDLGDLQILAGNTNAALSIYQTRRAFAEAQVAASPADFSWSRELMWAWNAVGQVLQQQGHLPEAELAYSQAYELTAREMKANPNDTSLMRDLGISLNTLGDLRAALNDLPGALLAYQEGLSFSQSLLAMEPDNTLYNQDVSISHERIGDVLVLMGDRAGARDAFDVTLEIALRLEKAHPEDPLIRRNLSIAYERLGDTMLAEDDLDAALAAFLEAQKIRDDLLALDPGNATRKRDAAMMYARVGSVYHRMGDPGSALMNHEAARGMRAELVALDPANMIWARDLSISHEQVGYIYMGEDEFSGALEAYGACRDLRSAIAAVDPGNLQAQRDLAFCIEKWAEASEGAGDPEIALAAHQTALEMRQRTASIDPEQRRLQLDITFSHIAMAQLLQRMSQSEPAVSHYEAAITVLQALIDSDPSDLPTGYDLMIYTADLSELLTRLGAYTQAMDYAQRSLAAADRLIAARPGVQDYQQGRLVAANRYGDAALRADDAPSAIWAFQLMADVGYQISTDAPTSTSAAWTYALALLRLGEAHLAAQDYPTARAALQSAAEMRAALAAEQPGALQPLREHAYALQKLGESYFHENAYSEGLKREEEALAILRGILAQEPSDPWNTLDVADALDRITSYVTDATPYQRESLQLLQGLQAAGTLPEGYDAWIARLTEALAGK</sequence>
<evidence type="ECO:0000313" key="6">
    <source>
        <dbReference type="Proteomes" id="UP001239680"/>
    </source>
</evidence>
<dbReference type="InterPro" id="IPR029030">
    <property type="entry name" value="Caspase-like_dom_sf"/>
</dbReference>
<dbReference type="PANTHER" id="PTHR22576">
    <property type="entry name" value="MUCOSA ASSOCIATED LYMPHOID TISSUE LYMPHOMA TRANSLOCATION PROTEIN 1/PARACASPASE"/>
    <property type="match status" value="1"/>
</dbReference>
<evidence type="ECO:0000259" key="4">
    <source>
        <dbReference type="PROSITE" id="PS50208"/>
    </source>
</evidence>
<dbReference type="SMART" id="SM00028">
    <property type="entry name" value="TPR"/>
    <property type="match status" value="11"/>
</dbReference>
<feature type="domain" description="Caspase family p20" evidence="4">
    <location>
        <begin position="22"/>
        <end position="151"/>
    </location>
</feature>
<name>A0ABU0VXY3_9RHOB</name>
<keyword evidence="3" id="KW-0732">Signal</keyword>
<dbReference type="SUPFAM" id="SSF52129">
    <property type="entry name" value="Caspase-like"/>
    <property type="match status" value="1"/>
</dbReference>
<dbReference type="Pfam" id="PF13174">
    <property type="entry name" value="TPR_6"/>
    <property type="match status" value="1"/>
</dbReference>
<proteinExistence type="inferred from homology"/>
<dbReference type="PANTHER" id="PTHR22576:SF37">
    <property type="entry name" value="MUCOSA-ASSOCIATED LYMPHOID TISSUE LYMPHOMA TRANSLOCATION PROTEIN 1"/>
    <property type="match status" value="1"/>
</dbReference>
<dbReference type="Gene3D" id="3.40.50.1460">
    <property type="match status" value="1"/>
</dbReference>
<evidence type="ECO:0000313" key="5">
    <source>
        <dbReference type="EMBL" id="MDQ2066621.1"/>
    </source>
</evidence>
<evidence type="ECO:0000256" key="1">
    <source>
        <dbReference type="ARBA" id="ARBA00010134"/>
    </source>
</evidence>